<dbReference type="AlphaFoldDB" id="A0A9W6KQA5"/>
<dbReference type="InterPro" id="IPR025110">
    <property type="entry name" value="AMP-bd_C"/>
</dbReference>
<evidence type="ECO:0000259" key="1">
    <source>
        <dbReference type="Pfam" id="PF00501"/>
    </source>
</evidence>
<reference evidence="3" key="2">
    <citation type="submission" date="2023-01" db="EMBL/GenBank/DDBJ databases">
        <authorList>
            <person name="Sun Q."/>
            <person name="Evtushenko L."/>
        </authorList>
    </citation>
    <scope>NUCLEOTIDE SEQUENCE</scope>
    <source>
        <strain evidence="3">VKM Ac-1321</strain>
    </source>
</reference>
<dbReference type="InterPro" id="IPR050237">
    <property type="entry name" value="ATP-dep_AMP-bd_enzyme"/>
</dbReference>
<dbReference type="RefSeq" id="WP_261959858.1">
    <property type="nucleotide sequence ID" value="NZ_BAAAXA010000001.1"/>
</dbReference>
<dbReference type="PANTHER" id="PTHR43767">
    <property type="entry name" value="LONG-CHAIN-FATTY-ACID--COA LIGASE"/>
    <property type="match status" value="1"/>
</dbReference>
<dbReference type="PROSITE" id="PS00455">
    <property type="entry name" value="AMP_BINDING"/>
    <property type="match status" value="1"/>
</dbReference>
<accession>A0A9W6KQA5</accession>
<evidence type="ECO:0000313" key="4">
    <source>
        <dbReference type="Proteomes" id="UP001143480"/>
    </source>
</evidence>
<proteinExistence type="predicted"/>
<dbReference type="Gene3D" id="3.30.300.30">
    <property type="match status" value="1"/>
</dbReference>
<feature type="domain" description="AMP-binding enzyme C-terminal" evidence="2">
    <location>
        <begin position="409"/>
        <end position="478"/>
    </location>
</feature>
<sequence length="494" mass="51962">MTQPPGPPAAAQLAVVPDLLERRAGEDPDGIAFIVDGHATLSFREWETRSRAVAHSLLGMGAGRGQRIGLLFAGLDWIEYAVAYLGVLRTGATAVHINDALPPAEVRRRFDECGVARLVHADRLVPPAGFGGTAHPLSTLDTGTDLPLSVAIDPADISDVLYTSGTTGPAKAYTVPHGNLTFGKQAAATRDFRVAGHMLVPMTLGTSTSATCVNSALSAPAVSVVCDPDDIDRMGQLIEQFAIQSLAITPWIAIQLLAADIAGRYDVSSVTMVASGSSPLPPPIARAVLAAIPGARIMSACSQSEAGPALVVNMFDPAKPLSVGRPTPTTELRLVGAGGAEVPQGEVGEIWLRHQAPRRLYLNAELHRGDEGWYRTGDYGRLGDDGSLYFFDRGVDMLRTADGPVSTIEVEAALYEHPAVREAAVFGGPDGEVLAAVALSEPDALAEVEAATAGRLAPHQVPVHILALPTLPRSQNGKVLKRELRERAALTAVR</sequence>
<dbReference type="GO" id="GO:0016878">
    <property type="term" value="F:acid-thiol ligase activity"/>
    <property type="evidence" value="ECO:0007669"/>
    <property type="project" value="UniProtKB-ARBA"/>
</dbReference>
<dbReference type="PANTHER" id="PTHR43767:SF1">
    <property type="entry name" value="NONRIBOSOMAL PEPTIDE SYNTHASE PES1 (EUROFUNG)-RELATED"/>
    <property type="match status" value="1"/>
</dbReference>
<dbReference type="SUPFAM" id="SSF56801">
    <property type="entry name" value="Acetyl-CoA synthetase-like"/>
    <property type="match status" value="1"/>
</dbReference>
<gene>
    <name evidence="3" type="primary">fadD_2</name>
    <name evidence="3" type="ORF">GCM10017581_070600</name>
</gene>
<dbReference type="InterPro" id="IPR000873">
    <property type="entry name" value="AMP-dep_synth/lig_dom"/>
</dbReference>
<name>A0A9W6KQA5_9ACTN</name>
<organism evidence="3 4">
    <name type="scientific">Dactylosporangium matsuzakiense</name>
    <dbReference type="NCBI Taxonomy" id="53360"/>
    <lineage>
        <taxon>Bacteria</taxon>
        <taxon>Bacillati</taxon>
        <taxon>Actinomycetota</taxon>
        <taxon>Actinomycetes</taxon>
        <taxon>Micromonosporales</taxon>
        <taxon>Micromonosporaceae</taxon>
        <taxon>Dactylosporangium</taxon>
    </lineage>
</organism>
<keyword evidence="3" id="KW-0436">Ligase</keyword>
<evidence type="ECO:0000313" key="3">
    <source>
        <dbReference type="EMBL" id="GLL05313.1"/>
    </source>
</evidence>
<dbReference type="InterPro" id="IPR042099">
    <property type="entry name" value="ANL_N_sf"/>
</dbReference>
<dbReference type="Pfam" id="PF13193">
    <property type="entry name" value="AMP-binding_C"/>
    <property type="match status" value="1"/>
</dbReference>
<dbReference type="InterPro" id="IPR020845">
    <property type="entry name" value="AMP-binding_CS"/>
</dbReference>
<dbReference type="Proteomes" id="UP001143480">
    <property type="component" value="Unassembled WGS sequence"/>
</dbReference>
<reference evidence="3" key="1">
    <citation type="journal article" date="2014" name="Int. J. Syst. Evol. Microbiol.">
        <title>Complete genome sequence of Corynebacterium casei LMG S-19264T (=DSM 44701T), isolated from a smear-ripened cheese.</title>
        <authorList>
            <consortium name="US DOE Joint Genome Institute (JGI-PGF)"/>
            <person name="Walter F."/>
            <person name="Albersmeier A."/>
            <person name="Kalinowski J."/>
            <person name="Ruckert C."/>
        </authorList>
    </citation>
    <scope>NUCLEOTIDE SEQUENCE</scope>
    <source>
        <strain evidence="3">VKM Ac-1321</strain>
    </source>
</reference>
<comment type="caution">
    <text evidence="3">The sequence shown here is derived from an EMBL/GenBank/DDBJ whole genome shotgun (WGS) entry which is preliminary data.</text>
</comment>
<dbReference type="Pfam" id="PF00501">
    <property type="entry name" value="AMP-binding"/>
    <property type="match status" value="1"/>
</dbReference>
<dbReference type="InterPro" id="IPR045851">
    <property type="entry name" value="AMP-bd_C_sf"/>
</dbReference>
<evidence type="ECO:0000259" key="2">
    <source>
        <dbReference type="Pfam" id="PF13193"/>
    </source>
</evidence>
<keyword evidence="4" id="KW-1185">Reference proteome</keyword>
<dbReference type="Gene3D" id="3.40.50.12780">
    <property type="entry name" value="N-terminal domain of ligase-like"/>
    <property type="match status" value="1"/>
</dbReference>
<feature type="domain" description="AMP-dependent synthetase/ligase" evidence="1">
    <location>
        <begin position="20"/>
        <end position="357"/>
    </location>
</feature>
<protein>
    <submittedName>
        <fullName evidence="3">Long-chain-fatty-acid--CoA ligase</fullName>
    </submittedName>
</protein>
<dbReference type="EMBL" id="BSFP01000055">
    <property type="protein sequence ID" value="GLL05313.1"/>
    <property type="molecule type" value="Genomic_DNA"/>
</dbReference>